<dbReference type="PRINTS" id="PR00344">
    <property type="entry name" value="BCTRLSENSOR"/>
</dbReference>
<feature type="transmembrane region" description="Helical" evidence="14">
    <location>
        <begin position="260"/>
        <end position="279"/>
    </location>
</feature>
<dbReference type="SUPFAM" id="SSF52172">
    <property type="entry name" value="CheY-like"/>
    <property type="match status" value="1"/>
</dbReference>
<name>A0ABR7G7F6_9FIRM</name>
<feature type="domain" description="CHASE" evidence="17">
    <location>
        <begin position="105"/>
        <end position="199"/>
    </location>
</feature>
<comment type="function">
    <text evidence="12">May play the central regulatory role in sporulation. It may be an element of the effector pathway responsible for the activation of sporulation genes in response to nutritional stress. Spo0A may act in concert with spo0H (a sigma factor) to control the expression of some genes that are critical to the sporulation process.</text>
</comment>
<dbReference type="PANTHER" id="PTHR43047">
    <property type="entry name" value="TWO-COMPONENT HISTIDINE PROTEIN KINASE"/>
    <property type="match status" value="1"/>
</dbReference>
<keyword evidence="6" id="KW-0808">Transferase</keyword>
<dbReference type="InterPro" id="IPR001789">
    <property type="entry name" value="Sig_transdc_resp-reg_receiver"/>
</dbReference>
<feature type="domain" description="Response regulatory" evidence="16">
    <location>
        <begin position="563"/>
        <end position="683"/>
    </location>
</feature>
<dbReference type="InterPro" id="IPR036097">
    <property type="entry name" value="HisK_dim/P_sf"/>
</dbReference>
<dbReference type="InterPro" id="IPR042240">
    <property type="entry name" value="CHASE_sf"/>
</dbReference>
<dbReference type="Gene3D" id="1.10.287.130">
    <property type="match status" value="1"/>
</dbReference>
<evidence type="ECO:0000256" key="11">
    <source>
        <dbReference type="ARBA" id="ARBA00023136"/>
    </source>
</evidence>
<evidence type="ECO:0000256" key="5">
    <source>
        <dbReference type="ARBA" id="ARBA00022553"/>
    </source>
</evidence>
<keyword evidence="5 13" id="KW-0597">Phosphoprotein</keyword>
<dbReference type="InterPro" id="IPR006189">
    <property type="entry name" value="CHASE_dom"/>
</dbReference>
<dbReference type="CDD" id="cd17546">
    <property type="entry name" value="REC_hyHK_CKI1_RcsC-like"/>
    <property type="match status" value="1"/>
</dbReference>
<feature type="modified residue" description="4-aspartylphosphate" evidence="13">
    <location>
        <position position="615"/>
    </location>
</feature>
<dbReference type="InterPro" id="IPR003594">
    <property type="entry name" value="HATPase_dom"/>
</dbReference>
<dbReference type="SMART" id="SM01079">
    <property type="entry name" value="CHASE"/>
    <property type="match status" value="1"/>
</dbReference>
<dbReference type="Proteomes" id="UP000631576">
    <property type="component" value="Unassembled WGS sequence"/>
</dbReference>
<dbReference type="SUPFAM" id="SSF55874">
    <property type="entry name" value="ATPase domain of HSP90 chaperone/DNA topoisomerase II/histidine kinase"/>
    <property type="match status" value="1"/>
</dbReference>
<evidence type="ECO:0000259" key="17">
    <source>
        <dbReference type="PROSITE" id="PS50839"/>
    </source>
</evidence>
<evidence type="ECO:0000256" key="9">
    <source>
        <dbReference type="ARBA" id="ARBA00022989"/>
    </source>
</evidence>
<proteinExistence type="predicted"/>
<keyword evidence="9 14" id="KW-1133">Transmembrane helix</keyword>
<dbReference type="EC" id="2.7.13.3" evidence="3"/>
<evidence type="ECO:0000256" key="8">
    <source>
        <dbReference type="ARBA" id="ARBA00022777"/>
    </source>
</evidence>
<dbReference type="Gene3D" id="3.30.565.10">
    <property type="entry name" value="Histidine kinase-like ATPase, C-terminal domain"/>
    <property type="match status" value="1"/>
</dbReference>
<keyword evidence="10" id="KW-0902">Two-component regulatory system</keyword>
<evidence type="ECO:0000256" key="14">
    <source>
        <dbReference type="SAM" id="Phobius"/>
    </source>
</evidence>
<evidence type="ECO:0000256" key="13">
    <source>
        <dbReference type="PROSITE-ProRule" id="PRU00169"/>
    </source>
</evidence>
<dbReference type="Pfam" id="PF00072">
    <property type="entry name" value="Response_reg"/>
    <property type="match status" value="1"/>
</dbReference>
<reference evidence="18 19" key="1">
    <citation type="submission" date="2020-08" db="EMBL/GenBank/DDBJ databases">
        <title>Genome public.</title>
        <authorList>
            <person name="Liu C."/>
            <person name="Sun Q."/>
        </authorList>
    </citation>
    <scope>NUCLEOTIDE SEQUENCE [LARGE SCALE GENOMIC DNA]</scope>
    <source>
        <strain evidence="18 19">NSJ-13</strain>
    </source>
</reference>
<dbReference type="CDD" id="cd00082">
    <property type="entry name" value="HisKA"/>
    <property type="match status" value="1"/>
</dbReference>
<dbReference type="RefSeq" id="WP_186864769.1">
    <property type="nucleotide sequence ID" value="NZ_JACOPE010000001.1"/>
</dbReference>
<dbReference type="SMART" id="SM00387">
    <property type="entry name" value="HATPase_c"/>
    <property type="match status" value="1"/>
</dbReference>
<evidence type="ECO:0000259" key="16">
    <source>
        <dbReference type="PROSITE" id="PS50110"/>
    </source>
</evidence>
<evidence type="ECO:0000256" key="4">
    <source>
        <dbReference type="ARBA" id="ARBA00018672"/>
    </source>
</evidence>
<dbReference type="EMBL" id="JACOPE010000001">
    <property type="protein sequence ID" value="MBC5682998.1"/>
    <property type="molecule type" value="Genomic_DNA"/>
</dbReference>
<dbReference type="InterPro" id="IPR036890">
    <property type="entry name" value="HATPase_C_sf"/>
</dbReference>
<dbReference type="PROSITE" id="PS50109">
    <property type="entry name" value="HIS_KIN"/>
    <property type="match status" value="1"/>
</dbReference>
<evidence type="ECO:0000256" key="6">
    <source>
        <dbReference type="ARBA" id="ARBA00022679"/>
    </source>
</evidence>
<comment type="caution">
    <text evidence="18">The sequence shown here is derived from an EMBL/GenBank/DDBJ whole genome shotgun (WGS) entry which is preliminary data.</text>
</comment>
<evidence type="ECO:0000256" key="2">
    <source>
        <dbReference type="ARBA" id="ARBA00004370"/>
    </source>
</evidence>
<evidence type="ECO:0000256" key="12">
    <source>
        <dbReference type="ARBA" id="ARBA00024867"/>
    </source>
</evidence>
<dbReference type="Pfam" id="PF00512">
    <property type="entry name" value="HisKA"/>
    <property type="match status" value="1"/>
</dbReference>
<dbReference type="InterPro" id="IPR005467">
    <property type="entry name" value="His_kinase_dom"/>
</dbReference>
<dbReference type="InterPro" id="IPR003661">
    <property type="entry name" value="HisK_dim/P_dom"/>
</dbReference>
<dbReference type="PROSITE" id="PS50110">
    <property type="entry name" value="RESPONSE_REGULATORY"/>
    <property type="match status" value="1"/>
</dbReference>
<keyword evidence="11 14" id="KW-0472">Membrane</keyword>
<gene>
    <name evidence="18" type="ORF">H8S40_05340</name>
</gene>
<evidence type="ECO:0000313" key="19">
    <source>
        <dbReference type="Proteomes" id="UP000631576"/>
    </source>
</evidence>
<dbReference type="Gene3D" id="3.40.50.2300">
    <property type="match status" value="1"/>
</dbReference>
<sequence>MKDNVNKRNLEIKTALVFLITFVLAAGLTDYQNQTQEKEEKSKAAYTAESTITHIEAQLNKYLAESNLIKQIVESGRDIDTQQFATISELMQDKQHVIKAYELAPDGVISYVYPLESNEAAIGLDMLENKERKKEANLTKETGEYTIAGPYELVQGGTGSLLFDPIYTNDTNGEKNFWGFSILVIDWNQFMEEIQLNKLENAGYEYQIWKENTNTGEKIVIAQSQSYFPTDTLEVACAVPNDTWYFEIVPKEGWATVHQVVLGLFFALIIASLLAIGYWQASMRRLKDILHAEEMEKTAQKAEAANEAKTRFLFNMSHDIRTPMNAIIGFSELLEKHIDEKDKVTYYIGKIKSSSSLLLSLINYVLEMARIESGKADLRLDTGHFQELRDSLQTVFEPALKEKGLTYSTHLDIQHPYIVYDKTKTSEILLNIVGNSIKYTPRGGHIRLDISEIPSERSDVATYRMIIEDTGIGMSEEYLPHIFEEFTREHTSTENKIAGTGLGLPIVKSLVDLMGGTIQIESKVNEGTKTTIQIPFLIATQEQIEESQTYSPYLVTNHALGKRILMAEDNKLNAEIAETILQENGFEVDCVEDGCQCLALLQEKPEDYYGLILMDIQMPNLNGYETTRLIRNLKNQRATIPIIAMTANAFDEDKKKAFAAGMNAHIAKPIDVEVLLHTLEKFVQ</sequence>
<evidence type="ECO:0000313" key="18">
    <source>
        <dbReference type="EMBL" id="MBC5682998.1"/>
    </source>
</evidence>
<dbReference type="SUPFAM" id="SSF47384">
    <property type="entry name" value="Homodimeric domain of signal transducing histidine kinase"/>
    <property type="match status" value="1"/>
</dbReference>
<evidence type="ECO:0000256" key="10">
    <source>
        <dbReference type="ARBA" id="ARBA00023012"/>
    </source>
</evidence>
<dbReference type="Pfam" id="PF03924">
    <property type="entry name" value="CHASE"/>
    <property type="match status" value="1"/>
</dbReference>
<evidence type="ECO:0000256" key="1">
    <source>
        <dbReference type="ARBA" id="ARBA00000085"/>
    </source>
</evidence>
<dbReference type="PROSITE" id="PS50839">
    <property type="entry name" value="CHASE"/>
    <property type="match status" value="1"/>
</dbReference>
<comment type="catalytic activity">
    <reaction evidence="1">
        <text>ATP + protein L-histidine = ADP + protein N-phospho-L-histidine.</text>
        <dbReference type="EC" id="2.7.13.3"/>
    </reaction>
</comment>
<organism evidence="18 19">
    <name type="scientific">Ruminococcus hominis</name>
    <dbReference type="NCBI Taxonomy" id="2763065"/>
    <lineage>
        <taxon>Bacteria</taxon>
        <taxon>Bacillati</taxon>
        <taxon>Bacillota</taxon>
        <taxon>Clostridia</taxon>
        <taxon>Eubacteriales</taxon>
        <taxon>Oscillospiraceae</taxon>
        <taxon>Ruminococcus</taxon>
    </lineage>
</organism>
<dbReference type="SMART" id="SM00388">
    <property type="entry name" value="HisKA"/>
    <property type="match status" value="1"/>
</dbReference>
<evidence type="ECO:0000256" key="7">
    <source>
        <dbReference type="ARBA" id="ARBA00022692"/>
    </source>
</evidence>
<feature type="domain" description="Histidine kinase" evidence="15">
    <location>
        <begin position="315"/>
        <end position="538"/>
    </location>
</feature>
<dbReference type="InterPro" id="IPR011006">
    <property type="entry name" value="CheY-like_superfamily"/>
</dbReference>
<dbReference type="Pfam" id="PF02518">
    <property type="entry name" value="HATPase_c"/>
    <property type="match status" value="1"/>
</dbReference>
<dbReference type="InterPro" id="IPR004358">
    <property type="entry name" value="Sig_transdc_His_kin-like_C"/>
</dbReference>
<accession>A0ABR7G7F6</accession>
<comment type="subcellular location">
    <subcellularLocation>
        <location evidence="2">Membrane</location>
    </subcellularLocation>
</comment>
<keyword evidence="8" id="KW-0418">Kinase</keyword>
<keyword evidence="19" id="KW-1185">Reference proteome</keyword>
<evidence type="ECO:0000259" key="15">
    <source>
        <dbReference type="PROSITE" id="PS50109"/>
    </source>
</evidence>
<evidence type="ECO:0000256" key="3">
    <source>
        <dbReference type="ARBA" id="ARBA00012438"/>
    </source>
</evidence>
<protein>
    <recommendedName>
        <fullName evidence="4">Stage 0 sporulation protein A homolog</fullName>
        <ecNumber evidence="3">2.7.13.3</ecNumber>
    </recommendedName>
</protein>
<dbReference type="Gene3D" id="3.30.450.350">
    <property type="entry name" value="CHASE domain"/>
    <property type="match status" value="1"/>
</dbReference>
<dbReference type="SMART" id="SM00448">
    <property type="entry name" value="REC"/>
    <property type="match status" value="1"/>
</dbReference>
<keyword evidence="7 14" id="KW-0812">Transmembrane</keyword>